<dbReference type="PANTHER" id="PTHR12286:SF5">
    <property type="entry name" value="SACCHAROPINE DEHYDROGENASE-LIKE OXIDOREDUCTASE"/>
    <property type="match status" value="1"/>
</dbReference>
<dbReference type="EMBL" id="RJKE01000001">
    <property type="protein sequence ID" value="ROO84410.1"/>
    <property type="molecule type" value="Genomic_DNA"/>
</dbReference>
<dbReference type="PANTHER" id="PTHR12286">
    <property type="entry name" value="SACCHAROPINE DEHYDROGENASE-LIKE OXIDOREDUCTASE"/>
    <property type="match status" value="1"/>
</dbReference>
<dbReference type="Pfam" id="PF03435">
    <property type="entry name" value="Sacchrp_dh_NADP"/>
    <property type="match status" value="1"/>
</dbReference>
<feature type="domain" description="Saccharopine dehydrogenase NADP binding" evidence="1">
    <location>
        <begin position="8"/>
        <end position="129"/>
    </location>
</feature>
<organism evidence="2 3">
    <name type="scientific">Actinocorallia herbida</name>
    <dbReference type="NCBI Taxonomy" id="58109"/>
    <lineage>
        <taxon>Bacteria</taxon>
        <taxon>Bacillati</taxon>
        <taxon>Actinomycetota</taxon>
        <taxon>Actinomycetes</taxon>
        <taxon>Streptosporangiales</taxon>
        <taxon>Thermomonosporaceae</taxon>
        <taxon>Actinocorallia</taxon>
    </lineage>
</organism>
<dbReference type="RefSeq" id="WP_123664035.1">
    <property type="nucleotide sequence ID" value="NZ_RJKE01000001.1"/>
</dbReference>
<name>A0A3N1CSY0_9ACTN</name>
<dbReference type="GO" id="GO:0005886">
    <property type="term" value="C:plasma membrane"/>
    <property type="evidence" value="ECO:0007669"/>
    <property type="project" value="TreeGrafter"/>
</dbReference>
<dbReference type="InterPro" id="IPR005097">
    <property type="entry name" value="Sacchrp_dh_NADP-bd"/>
</dbReference>
<dbReference type="Proteomes" id="UP000272400">
    <property type="component" value="Unassembled WGS sequence"/>
</dbReference>
<dbReference type="InterPro" id="IPR036291">
    <property type="entry name" value="NAD(P)-bd_dom_sf"/>
</dbReference>
<dbReference type="AlphaFoldDB" id="A0A3N1CSY0"/>
<sequence length="365" mass="38988">MGRRFDAVLFGATGFTGGLTAEYLAAHAGETRWALAGRDRAKLERVRDRIGVDVPLLHADSGDPDSIAELARSSRLVISTVGPYLKYGEPLVAACAEHGTDYVDLTGEPEFVDRMYLRYHERAVRSGARLVHACGFDSIPHDLGAYYTVQRLPENVPLRVEGFVSARGSVSGGTIASFLGVLRDPLGMRRAAAERAKAEAPPEGRRARVARSPLPHTRVHGGVTVPLPTLDPQVVVRSARALARYGPDFTYGHFLALVKGAKVGGGAGLRAMLRQAPGEGPSAEQRAENWFKVRFQGEGGGVRIATEVSGGDPGYSETAKMLAESALCLLHDDLPPTAGQVTTAQAMGDALIARLQRAGLTFRTL</sequence>
<evidence type="ECO:0000313" key="2">
    <source>
        <dbReference type="EMBL" id="ROO84410.1"/>
    </source>
</evidence>
<keyword evidence="3" id="KW-1185">Reference proteome</keyword>
<reference evidence="2 3" key="1">
    <citation type="submission" date="2018-11" db="EMBL/GenBank/DDBJ databases">
        <title>Sequencing the genomes of 1000 actinobacteria strains.</title>
        <authorList>
            <person name="Klenk H.-P."/>
        </authorList>
    </citation>
    <scope>NUCLEOTIDE SEQUENCE [LARGE SCALE GENOMIC DNA]</scope>
    <source>
        <strain evidence="2 3">DSM 44254</strain>
    </source>
</reference>
<dbReference type="GO" id="GO:0009247">
    <property type="term" value="P:glycolipid biosynthetic process"/>
    <property type="evidence" value="ECO:0007669"/>
    <property type="project" value="TreeGrafter"/>
</dbReference>
<comment type="caution">
    <text evidence="2">The sequence shown here is derived from an EMBL/GenBank/DDBJ whole genome shotgun (WGS) entry which is preliminary data.</text>
</comment>
<protein>
    <submittedName>
        <fullName evidence="2">Short subunit dehydrogenase-like uncharacterized protein</fullName>
    </submittedName>
</protein>
<dbReference type="Gene3D" id="3.40.50.720">
    <property type="entry name" value="NAD(P)-binding Rossmann-like Domain"/>
    <property type="match status" value="1"/>
</dbReference>
<proteinExistence type="predicted"/>
<dbReference type="OrthoDB" id="4369409at2"/>
<evidence type="ECO:0000259" key="1">
    <source>
        <dbReference type="Pfam" id="PF03435"/>
    </source>
</evidence>
<dbReference type="InterPro" id="IPR051276">
    <property type="entry name" value="Saccharopine_DH-like_oxidrdct"/>
</dbReference>
<evidence type="ECO:0000313" key="3">
    <source>
        <dbReference type="Proteomes" id="UP000272400"/>
    </source>
</evidence>
<accession>A0A3N1CSY0</accession>
<dbReference type="SUPFAM" id="SSF51735">
    <property type="entry name" value="NAD(P)-binding Rossmann-fold domains"/>
    <property type="match status" value="1"/>
</dbReference>
<gene>
    <name evidence="2" type="ORF">EDD29_1933</name>
</gene>